<gene>
    <name evidence="2" type="ORF">C6Y14_17995</name>
</gene>
<feature type="region of interest" description="Disordered" evidence="1">
    <location>
        <begin position="1"/>
        <end position="38"/>
    </location>
</feature>
<keyword evidence="3" id="KW-1185">Reference proteome</keyword>
<evidence type="ECO:0000256" key="1">
    <source>
        <dbReference type="SAM" id="MobiDB-lite"/>
    </source>
</evidence>
<evidence type="ECO:0000313" key="3">
    <source>
        <dbReference type="Proteomes" id="UP000240429"/>
    </source>
</evidence>
<reference evidence="2 3" key="1">
    <citation type="submission" date="2018-03" db="EMBL/GenBank/DDBJ databases">
        <title>Streptomyces dioscori sp. nov., a novel endophytic actinobacterium isolated from bulbil of Dioscorea bulbifera L.</title>
        <authorList>
            <person name="Zhikuan W."/>
        </authorList>
    </citation>
    <scope>NUCLEOTIDE SEQUENCE [LARGE SCALE GENOMIC DNA]</scope>
    <source>
        <strain evidence="2 3">A217</strain>
    </source>
</reference>
<accession>A0A2P8Q7R1</accession>
<evidence type="ECO:0000313" key="2">
    <source>
        <dbReference type="EMBL" id="PSM42285.1"/>
    </source>
</evidence>
<comment type="caution">
    <text evidence="2">The sequence shown here is derived from an EMBL/GenBank/DDBJ whole genome shotgun (WGS) entry which is preliminary data.</text>
</comment>
<proteinExistence type="predicted"/>
<name>A0A2P8Q7R1_9ACTN</name>
<dbReference type="AlphaFoldDB" id="A0A2P8Q7R1"/>
<dbReference type="EMBL" id="PYBJ01000009">
    <property type="protein sequence ID" value="PSM42285.1"/>
    <property type="molecule type" value="Genomic_DNA"/>
</dbReference>
<organism evidence="2 3">
    <name type="scientific">Streptomyces dioscori</name>
    <dbReference type="NCBI Taxonomy" id="2109333"/>
    <lineage>
        <taxon>Bacteria</taxon>
        <taxon>Bacillati</taxon>
        <taxon>Actinomycetota</taxon>
        <taxon>Actinomycetes</taxon>
        <taxon>Kitasatosporales</taxon>
        <taxon>Streptomycetaceae</taxon>
        <taxon>Streptomyces</taxon>
        <taxon>Streptomyces aurantiacus group</taxon>
    </lineage>
</organism>
<dbReference type="Proteomes" id="UP000240429">
    <property type="component" value="Unassembled WGS sequence"/>
</dbReference>
<protein>
    <submittedName>
        <fullName evidence="2">Uncharacterized protein</fullName>
    </submittedName>
</protein>
<sequence>MRTPLAVVTGEGRRSDWPRGAQASSFVGSDDPAVKDPVSKDPVVTDLVVTDLVVTDLVVTDLVVTGT</sequence>